<dbReference type="EMBL" id="CP048838">
    <property type="protein sequence ID" value="QJA04775.1"/>
    <property type="molecule type" value="Genomic_DNA"/>
</dbReference>
<keyword evidence="4" id="KW-0804">Transcription</keyword>
<dbReference type="InterPro" id="IPR000843">
    <property type="entry name" value="HTH_LacI"/>
</dbReference>
<accession>A0A099I7L2</accession>
<evidence type="ECO:0000259" key="5">
    <source>
        <dbReference type="PROSITE" id="PS50932"/>
    </source>
</evidence>
<dbReference type="InterPro" id="IPR046335">
    <property type="entry name" value="LacI/GalR-like_sensor"/>
</dbReference>
<evidence type="ECO:0000313" key="7">
    <source>
        <dbReference type="EMBL" id="QJA04775.1"/>
    </source>
</evidence>
<dbReference type="Gene3D" id="1.10.260.40">
    <property type="entry name" value="lambda repressor-like DNA-binding domains"/>
    <property type="match status" value="1"/>
</dbReference>
<feature type="domain" description="HTH lacI-type" evidence="5">
    <location>
        <begin position="6"/>
        <end position="60"/>
    </location>
</feature>
<keyword evidence="1" id="KW-0678">Repressor</keyword>
<keyword evidence="2" id="KW-0805">Transcription regulation</keyword>
<reference evidence="7 9" key="2">
    <citation type="submission" date="2020-02" db="EMBL/GenBank/DDBJ databases">
        <authorList>
            <person name="Kociolek L.K."/>
            <person name="Ozer E.A."/>
        </authorList>
    </citation>
    <scope>NUCLEOTIDE SEQUENCE [LARGE SCALE GENOMIC DNA]</scope>
    <source>
        <strain evidence="7 9">ATCC 14501</strain>
    </source>
</reference>
<evidence type="ECO:0000256" key="4">
    <source>
        <dbReference type="ARBA" id="ARBA00023163"/>
    </source>
</evidence>
<dbReference type="GeneID" id="61928118"/>
<protein>
    <submittedName>
        <fullName evidence="6">LacI family transcriptional regulator</fullName>
    </submittedName>
</protein>
<dbReference type="SMART" id="SM00354">
    <property type="entry name" value="HTH_LACI"/>
    <property type="match status" value="1"/>
</dbReference>
<dbReference type="PANTHER" id="PTHR30146">
    <property type="entry name" value="LACI-RELATED TRANSCRIPTIONAL REPRESSOR"/>
    <property type="match status" value="1"/>
</dbReference>
<gene>
    <name evidence="6" type="ORF">CIAN88_06325</name>
    <name evidence="7" type="ORF">G4D54_21235</name>
</gene>
<dbReference type="SUPFAM" id="SSF47413">
    <property type="entry name" value="lambda repressor-like DNA-binding domains"/>
    <property type="match status" value="1"/>
</dbReference>
<dbReference type="EMBL" id="JQIF01000025">
    <property type="protein sequence ID" value="KGJ53934.1"/>
    <property type="molecule type" value="Genomic_DNA"/>
</dbReference>
<evidence type="ECO:0000256" key="2">
    <source>
        <dbReference type="ARBA" id="ARBA00023015"/>
    </source>
</evidence>
<dbReference type="AlphaFoldDB" id="A0A099I7L2"/>
<evidence type="ECO:0000256" key="1">
    <source>
        <dbReference type="ARBA" id="ARBA00022491"/>
    </source>
</evidence>
<evidence type="ECO:0000313" key="9">
    <source>
        <dbReference type="Proteomes" id="UP000503330"/>
    </source>
</evidence>
<name>A0A099I7L2_CLOIN</name>
<reference evidence="6 8" key="1">
    <citation type="submission" date="2014-08" db="EMBL/GenBank/DDBJ databases">
        <title>Clostridium innocuum, an unnegligible vancomycin-resistant pathogen causing extra-intestinal infections.</title>
        <authorList>
            <person name="Feng Y."/>
            <person name="Chiu C.-H."/>
        </authorList>
    </citation>
    <scope>NUCLEOTIDE SEQUENCE [LARGE SCALE GENOMIC DNA]</scope>
    <source>
        <strain evidence="6 8">AN88</strain>
    </source>
</reference>
<evidence type="ECO:0000313" key="6">
    <source>
        <dbReference type="EMBL" id="KGJ53934.1"/>
    </source>
</evidence>
<dbReference type="Proteomes" id="UP000030008">
    <property type="component" value="Unassembled WGS sequence"/>
</dbReference>
<dbReference type="PROSITE" id="PS50932">
    <property type="entry name" value="HTH_LACI_2"/>
    <property type="match status" value="1"/>
</dbReference>
<dbReference type="Gene3D" id="3.40.50.2300">
    <property type="match status" value="2"/>
</dbReference>
<proteinExistence type="predicted"/>
<dbReference type="Pfam" id="PF13377">
    <property type="entry name" value="Peripla_BP_3"/>
    <property type="match status" value="1"/>
</dbReference>
<dbReference type="SUPFAM" id="SSF53822">
    <property type="entry name" value="Periplasmic binding protein-like I"/>
    <property type="match status" value="1"/>
</dbReference>
<keyword evidence="3" id="KW-0238">DNA-binding</keyword>
<dbReference type="RefSeq" id="WP_002606234.1">
    <property type="nucleotide sequence ID" value="NZ_BAAACC010000014.1"/>
</dbReference>
<dbReference type="CDD" id="cd01392">
    <property type="entry name" value="HTH_LacI"/>
    <property type="match status" value="1"/>
</dbReference>
<dbReference type="GO" id="GO:0000976">
    <property type="term" value="F:transcription cis-regulatory region binding"/>
    <property type="evidence" value="ECO:0007669"/>
    <property type="project" value="TreeGrafter"/>
</dbReference>
<dbReference type="InterPro" id="IPR028082">
    <property type="entry name" value="Peripla_BP_I"/>
</dbReference>
<sequence>MEQHKYNIIDIARLAQVSTATVSRVLHEKGGYSKETETRVRRVIAECGFQLNKNAQGLRTQKSRNIGVIVPDITNEFFARIIRYLELFFLKHQYSVLICDSHEDIEIEQLHIRNLKEQQVEGIIYISGRNANPIQESAFSIPIVYIDRKPEDVHIFVHSDNRQGGYLAARELIEKQCRSILFLRDQKKASTIRQRRSGYLEALEEAGIAFQESWEIMTKSDYASVFKTVTNLLMQKGCFFDGVFATNDNMALACLHALHAQHIQVPDQVKIVGFDNVSISQFCHPALTTITQNTELMAEAAGDALLKRIHHELDKQEFIIPVSLCVREST</sequence>
<evidence type="ECO:0000313" key="8">
    <source>
        <dbReference type="Proteomes" id="UP000030008"/>
    </source>
</evidence>
<dbReference type="InterPro" id="IPR010982">
    <property type="entry name" value="Lambda_DNA-bd_dom_sf"/>
</dbReference>
<dbReference type="Proteomes" id="UP000503330">
    <property type="component" value="Chromosome"/>
</dbReference>
<evidence type="ECO:0000256" key="3">
    <source>
        <dbReference type="ARBA" id="ARBA00023125"/>
    </source>
</evidence>
<dbReference type="Pfam" id="PF00356">
    <property type="entry name" value="LacI"/>
    <property type="match status" value="1"/>
</dbReference>
<organism evidence="6 8">
    <name type="scientific">Clostridium innocuum</name>
    <dbReference type="NCBI Taxonomy" id="1522"/>
    <lineage>
        <taxon>Bacteria</taxon>
        <taxon>Bacillati</taxon>
        <taxon>Bacillota</taxon>
        <taxon>Clostridia</taxon>
        <taxon>Eubacteriales</taxon>
        <taxon>Clostridiaceae</taxon>
        <taxon>Clostridium</taxon>
    </lineage>
</organism>
<dbReference type="PROSITE" id="PS00356">
    <property type="entry name" value="HTH_LACI_1"/>
    <property type="match status" value="1"/>
</dbReference>
<dbReference type="CDD" id="cd06291">
    <property type="entry name" value="PBP1_Qymf-like"/>
    <property type="match status" value="1"/>
</dbReference>
<dbReference type="PANTHER" id="PTHR30146:SF95">
    <property type="entry name" value="RIBOSE OPERON REPRESSOR"/>
    <property type="match status" value="1"/>
</dbReference>
<dbReference type="GO" id="GO:0003700">
    <property type="term" value="F:DNA-binding transcription factor activity"/>
    <property type="evidence" value="ECO:0007669"/>
    <property type="project" value="TreeGrafter"/>
</dbReference>